<dbReference type="EMBL" id="JAQQBS010001425">
    <property type="protein sequence ID" value="KAK0157965.1"/>
    <property type="molecule type" value="Genomic_DNA"/>
</dbReference>
<feature type="compositionally biased region" description="Polar residues" evidence="10">
    <location>
        <begin position="1128"/>
        <end position="1140"/>
    </location>
</feature>
<feature type="compositionally biased region" description="Low complexity" evidence="10">
    <location>
        <begin position="635"/>
        <end position="656"/>
    </location>
</feature>
<evidence type="ECO:0000256" key="6">
    <source>
        <dbReference type="PIRSR" id="PIRSR623088-1"/>
    </source>
</evidence>
<keyword evidence="13" id="KW-1185">Reference proteome</keyword>
<evidence type="ECO:0000313" key="12">
    <source>
        <dbReference type="EMBL" id="KAK0157965.1"/>
    </source>
</evidence>
<reference evidence="12" key="2">
    <citation type="submission" date="2023-03" db="EMBL/GenBank/DDBJ databases">
        <authorList>
            <person name="Inwood S.N."/>
            <person name="Skelly J.G."/>
            <person name="Guhlin J."/>
            <person name="Harrop T.W.R."/>
            <person name="Goldson S.G."/>
            <person name="Dearden P.K."/>
        </authorList>
    </citation>
    <scope>NUCLEOTIDE SEQUENCE</scope>
    <source>
        <strain evidence="12">Irish</strain>
        <tissue evidence="12">Whole body</tissue>
    </source>
</reference>
<feature type="binding site" evidence="8">
    <location>
        <position position="390"/>
    </location>
    <ligand>
        <name>Zn(2+)</name>
        <dbReference type="ChEBI" id="CHEBI:29105"/>
        <label>2</label>
    </ligand>
</feature>
<feature type="region of interest" description="Disordered" evidence="10">
    <location>
        <begin position="1058"/>
        <end position="1089"/>
    </location>
</feature>
<feature type="binding site" evidence="7">
    <location>
        <begin position="349"/>
        <end position="353"/>
    </location>
    <ligand>
        <name>AMP</name>
        <dbReference type="ChEBI" id="CHEBI:456215"/>
    </ligand>
</feature>
<organism evidence="12 13">
    <name type="scientific">Microctonus aethiopoides</name>
    <dbReference type="NCBI Taxonomy" id="144406"/>
    <lineage>
        <taxon>Eukaryota</taxon>
        <taxon>Metazoa</taxon>
        <taxon>Ecdysozoa</taxon>
        <taxon>Arthropoda</taxon>
        <taxon>Hexapoda</taxon>
        <taxon>Insecta</taxon>
        <taxon>Pterygota</taxon>
        <taxon>Neoptera</taxon>
        <taxon>Endopterygota</taxon>
        <taxon>Hymenoptera</taxon>
        <taxon>Apocrita</taxon>
        <taxon>Ichneumonoidea</taxon>
        <taxon>Braconidae</taxon>
        <taxon>Euphorinae</taxon>
        <taxon>Microctonus</taxon>
    </lineage>
</organism>
<evidence type="ECO:0000256" key="10">
    <source>
        <dbReference type="SAM" id="MobiDB-lite"/>
    </source>
</evidence>
<name>A0AA39EYC9_9HYME</name>
<feature type="compositionally biased region" description="Basic and acidic residues" evidence="10">
    <location>
        <begin position="1348"/>
        <end position="1358"/>
    </location>
</feature>
<dbReference type="Pfam" id="PF00233">
    <property type="entry name" value="PDEase_I"/>
    <property type="match status" value="1"/>
</dbReference>
<sequence length="1385" mass="155279">MVESSKGEQRERRRRRKLKPEEKHQQQLRNVKLATARDHKSRGTRTRQRTNGNSGGGNAGGSSLSSRGSATSLQCGLCAILASLFRRAMCIAGSRRGSGESCYQELATEMQQQQQQSQHLQMQIDMPEHKQCDIIVAISAATPEKTSFNRNITENIYETSNTGVAVEDSEQNVFVRISEEATLPSSGESPSEYTSASHENDEPEITSLLSSSPPPTFSSHHRCRRLSQPDQNLLDNLNIDIIRTRHTGRFLTMHKRRRKKLTTRSLNQEPALLDDIFHGQVQCVLQRAGHWRFNAFTLETVSGGRSLPVLCVHLFQWYGLLQHFNLDVVRVWKLFALIEEGYHSTNPYHNSIHATDVTQAMHCFLQVKKIRTHINSLEIMASLIAAVTHDLDHPGVNQPFLVATSNHLATLYENTSVLENHHWRSAIGCLLESGVYEQLSPDLRPELQRYISSLILATDITRQQEFLTHFKSYQDDNILDMQHAEYRHFILQIALKCADISNPCRPWDISRKWSYKVCEEFFRQGDYERHLNLPVTPMCDRQSISIPKIQTGFIEFVVTPLYEEWHRFLGDGLSVTLMNYLRTNQRKWEKLIAQENISETKIEISSDLDEITQDKISVSPQPDNSDDDIPHDDSSSLNLLLPKSNRGIISSSRRSSLPSQNDTQHIGRRHSVPMSIKNSFLLPVSSSKLASKNRRESVPSDYNNKTSMNNRNSIFKFDNSNLDHLSSLSLLSTSSLLESITNNSSANNNNNNNNSDRPVSAENLLPETSIASITSNVEASRLCTVLQPDCNSRNQGKLTRQQTFPPLQPYVRVRYMSTTAEMSKCCTEILMEADSPPSSSISTPTHDNKLSINNDVYDAAIDNLSEQTRKVNNNKFTIELKRESAFADFNRLNVADSSCGIISERRRHSVQCMRLDDSMKLNFKHKRPSSAQDDPAQAFYATLIGNSKIRQQQQQQKSSNILDNVKQIKLHVEESVENEQQQLTDCCMPLPDANEQSREFPHSELRRYSTPAVDLRAISSSLSASTFSFMGNESNRGNNGRRFTAIPTASELPITRAFFIGSPPESPPKLKSDSSSSDSSGVGGSGSESILISNKRDLDCSRIGKNSKIPKLSKENVDPRGEDLVSGSGKNLTTRRTSQGWARRRGSAPVGLMSKLESNDVGPISEITSTVLATGTRGFERGIRRGSVPTDITEHYVFTAGGSFRSALGPRGENIPIPRRASLPHDVALSNIFTTDENCPTINNNNNHGNNNNSGQRIIENISGMLLSPRRGSVPADISELRRDLFGRNSVNAGKLLPPPPPPPATSTTTAQRNRTKKTLRRRRSGGPEMFVGRPVDDNDNNGKWMGWKRDLSKRDSIPEPSVKRRGSLPVEMLSISHAGRYNYR</sequence>
<comment type="caution">
    <text evidence="12">The sequence shown here is derived from an EMBL/GenBank/DDBJ whole genome shotgun (WGS) entry which is preliminary data.</text>
</comment>
<dbReference type="PANTHER" id="PTHR11347">
    <property type="entry name" value="CYCLIC NUCLEOTIDE PHOSPHODIESTERASE"/>
    <property type="match status" value="1"/>
</dbReference>
<evidence type="ECO:0000256" key="5">
    <source>
        <dbReference type="ARBA" id="ARBA00061458"/>
    </source>
</evidence>
<evidence type="ECO:0000256" key="1">
    <source>
        <dbReference type="ARBA" id="ARBA00000621"/>
    </source>
</evidence>
<dbReference type="GO" id="GO:0004115">
    <property type="term" value="F:3',5'-cyclic-AMP phosphodiesterase activity"/>
    <property type="evidence" value="ECO:0007669"/>
    <property type="project" value="UniProtKB-EC"/>
</dbReference>
<feature type="compositionally biased region" description="Basic and acidic residues" evidence="10">
    <location>
        <begin position="1112"/>
        <end position="1123"/>
    </location>
</feature>
<feature type="region of interest" description="Disordered" evidence="10">
    <location>
        <begin position="1110"/>
        <end position="1146"/>
    </location>
</feature>
<feature type="region of interest" description="Disordered" evidence="10">
    <location>
        <begin position="179"/>
        <end position="223"/>
    </location>
</feature>
<protein>
    <recommendedName>
        <fullName evidence="9">Phosphodiesterase</fullName>
        <ecNumber evidence="9">3.1.4.-</ecNumber>
    </recommendedName>
</protein>
<feature type="compositionally biased region" description="Basic residues" evidence="10">
    <location>
        <begin position="1314"/>
        <end position="1325"/>
    </location>
</feature>
<dbReference type="FunFam" id="1.10.1300.10:FF:000004">
    <property type="entry name" value="Phosphodiesterase"/>
    <property type="match status" value="1"/>
</dbReference>
<evidence type="ECO:0000313" key="13">
    <source>
        <dbReference type="Proteomes" id="UP001168990"/>
    </source>
</evidence>
<comment type="similarity">
    <text evidence="5">Belongs to the cyclic nucleotide phosphodiesterase family. PDE7 subfamily.</text>
</comment>
<evidence type="ECO:0000256" key="3">
    <source>
        <dbReference type="ARBA" id="ARBA00022723"/>
    </source>
</evidence>
<keyword evidence="3 8" id="KW-0479">Metal-binding</keyword>
<dbReference type="SMART" id="SM00471">
    <property type="entry name" value="HDc"/>
    <property type="match status" value="1"/>
</dbReference>
<feature type="domain" description="PDEase" evidence="11">
    <location>
        <begin position="265"/>
        <end position="595"/>
    </location>
</feature>
<dbReference type="EC" id="3.1.4.-" evidence="9"/>
<feature type="binding site" evidence="7">
    <location>
        <position position="499"/>
    </location>
    <ligand>
        <name>AMP</name>
        <dbReference type="ChEBI" id="CHEBI:456215"/>
    </ligand>
</feature>
<dbReference type="PROSITE" id="PS51845">
    <property type="entry name" value="PDEASE_I_2"/>
    <property type="match status" value="1"/>
</dbReference>
<feature type="compositionally biased region" description="Polar residues" evidence="10">
    <location>
        <begin position="183"/>
        <end position="197"/>
    </location>
</feature>
<dbReference type="InterPro" id="IPR023174">
    <property type="entry name" value="PDEase_CS"/>
</dbReference>
<feature type="active site" description="Proton donor" evidence="6">
    <location>
        <position position="349"/>
    </location>
</feature>
<comment type="cofactor">
    <cofactor evidence="9">
        <name>a divalent metal cation</name>
        <dbReference type="ChEBI" id="CHEBI:60240"/>
    </cofactor>
    <text evidence="9">Binds 2 divalent metal cations per subunit. Site 1 may preferentially bind zinc ions, while site 2 has a preference for magnesium and/or manganese ions.</text>
</comment>
<dbReference type="PROSITE" id="PS00126">
    <property type="entry name" value="PDEASE_I_1"/>
    <property type="match status" value="1"/>
</dbReference>
<feature type="binding site" evidence="8">
    <location>
        <position position="389"/>
    </location>
    <ligand>
        <name>Zn(2+)</name>
        <dbReference type="ChEBI" id="CHEBI:29105"/>
        <label>1</label>
    </ligand>
</feature>
<reference evidence="12" key="1">
    <citation type="journal article" date="2023" name="bioRxiv">
        <title>Scaffold-level genome assemblies of two parasitoid biocontrol wasps reveal the parthenogenesis mechanism and an associated novel virus.</title>
        <authorList>
            <person name="Inwood S."/>
            <person name="Skelly J."/>
            <person name="Guhlin J."/>
            <person name="Harrop T."/>
            <person name="Goldson S."/>
            <person name="Dearden P."/>
        </authorList>
    </citation>
    <scope>NUCLEOTIDE SEQUENCE</scope>
    <source>
        <strain evidence="12">Irish</strain>
        <tissue evidence="12">Whole body</tissue>
    </source>
</reference>
<evidence type="ECO:0000256" key="4">
    <source>
        <dbReference type="ARBA" id="ARBA00022801"/>
    </source>
</evidence>
<comment type="catalytic activity">
    <reaction evidence="1">
        <text>3',5'-cyclic AMP + H2O = AMP + H(+)</text>
        <dbReference type="Rhea" id="RHEA:25277"/>
        <dbReference type="ChEBI" id="CHEBI:15377"/>
        <dbReference type="ChEBI" id="CHEBI:15378"/>
        <dbReference type="ChEBI" id="CHEBI:58165"/>
        <dbReference type="ChEBI" id="CHEBI:456215"/>
        <dbReference type="EC" id="3.1.4.53"/>
    </reaction>
</comment>
<dbReference type="CDD" id="cd00077">
    <property type="entry name" value="HDc"/>
    <property type="match status" value="1"/>
</dbReference>
<dbReference type="InterPro" id="IPR023088">
    <property type="entry name" value="PDEase"/>
</dbReference>
<comment type="pathway">
    <text evidence="2">Purine metabolism; 3',5'-cyclic AMP degradation; AMP from 3',5'-cyclic AMP: step 1/1.</text>
</comment>
<accession>A0AA39EYC9</accession>
<evidence type="ECO:0000256" key="7">
    <source>
        <dbReference type="PIRSR" id="PIRSR623088-2"/>
    </source>
</evidence>
<feature type="binding site" evidence="7">
    <location>
        <position position="390"/>
    </location>
    <ligand>
        <name>AMP</name>
        <dbReference type="ChEBI" id="CHEBI:456215"/>
    </ligand>
</feature>
<dbReference type="Proteomes" id="UP001168990">
    <property type="component" value="Unassembled WGS sequence"/>
</dbReference>
<feature type="region of interest" description="Disordered" evidence="10">
    <location>
        <begin position="616"/>
        <end position="672"/>
    </location>
</feature>
<feature type="binding site" evidence="7">
    <location>
        <position position="550"/>
    </location>
    <ligand>
        <name>AMP</name>
        <dbReference type="ChEBI" id="CHEBI:456215"/>
    </ligand>
</feature>
<feature type="binding site" evidence="8">
    <location>
        <position position="499"/>
    </location>
    <ligand>
        <name>Zn(2+)</name>
        <dbReference type="ChEBI" id="CHEBI:29105"/>
        <label>1</label>
    </ligand>
</feature>
<proteinExistence type="inferred from homology"/>
<feature type="binding site" evidence="8">
    <location>
        <position position="390"/>
    </location>
    <ligand>
        <name>Zn(2+)</name>
        <dbReference type="ChEBI" id="CHEBI:29105"/>
        <label>1</label>
    </ligand>
</feature>
<feature type="region of interest" description="Disordered" evidence="10">
    <location>
        <begin position="1290"/>
        <end position="1366"/>
    </location>
</feature>
<dbReference type="InterPro" id="IPR002073">
    <property type="entry name" value="PDEase_catalytic_dom"/>
</dbReference>
<dbReference type="PRINTS" id="PR00387">
    <property type="entry name" value="PDIESTERASE1"/>
</dbReference>
<evidence type="ECO:0000259" key="11">
    <source>
        <dbReference type="PROSITE" id="PS51845"/>
    </source>
</evidence>
<evidence type="ECO:0000256" key="9">
    <source>
        <dbReference type="RuleBase" id="RU363067"/>
    </source>
</evidence>
<dbReference type="InterPro" id="IPR003607">
    <property type="entry name" value="HD/PDEase_dom"/>
</dbReference>
<dbReference type="GO" id="GO:0046872">
    <property type="term" value="F:metal ion binding"/>
    <property type="evidence" value="ECO:0007669"/>
    <property type="project" value="UniProtKB-KW"/>
</dbReference>
<feature type="compositionally biased region" description="Basic and acidic residues" evidence="10">
    <location>
        <begin position="1"/>
        <end position="11"/>
    </location>
</feature>
<evidence type="ECO:0000256" key="8">
    <source>
        <dbReference type="PIRSR" id="PIRSR623088-3"/>
    </source>
</evidence>
<dbReference type="SUPFAM" id="SSF109604">
    <property type="entry name" value="HD-domain/PDEase-like"/>
    <property type="match status" value="1"/>
</dbReference>
<dbReference type="InterPro" id="IPR036971">
    <property type="entry name" value="PDEase_catalytic_dom_sf"/>
</dbReference>
<dbReference type="GO" id="GO:0007165">
    <property type="term" value="P:signal transduction"/>
    <property type="evidence" value="ECO:0007669"/>
    <property type="project" value="InterPro"/>
</dbReference>
<evidence type="ECO:0000256" key="2">
    <source>
        <dbReference type="ARBA" id="ARBA00004703"/>
    </source>
</evidence>
<feature type="region of interest" description="Disordered" evidence="10">
    <location>
        <begin position="1"/>
        <end position="66"/>
    </location>
</feature>
<feature type="compositionally biased region" description="Basic residues" evidence="10">
    <location>
        <begin position="39"/>
        <end position="48"/>
    </location>
</feature>
<keyword evidence="4 9" id="KW-0378">Hydrolase</keyword>
<gene>
    <name evidence="12" type="ORF">PV328_011644</name>
</gene>
<feature type="binding site" evidence="8">
    <location>
        <position position="353"/>
    </location>
    <ligand>
        <name>Zn(2+)</name>
        <dbReference type="ChEBI" id="CHEBI:29105"/>
        <label>1</label>
    </ligand>
</feature>
<dbReference type="Gene3D" id="1.10.1300.10">
    <property type="entry name" value="3'5'-cyclic nucleotide phosphodiesterase, catalytic domain"/>
    <property type="match status" value="1"/>
</dbReference>